<dbReference type="EC" id="3.4.24.-" evidence="17"/>
<feature type="active site" evidence="15">
    <location>
        <position position="222"/>
    </location>
</feature>
<dbReference type="GO" id="GO:0005737">
    <property type="term" value="C:cytoplasm"/>
    <property type="evidence" value="ECO:0007669"/>
    <property type="project" value="TreeGrafter"/>
</dbReference>
<evidence type="ECO:0000256" key="6">
    <source>
        <dbReference type="ARBA" id="ARBA00022729"/>
    </source>
</evidence>
<evidence type="ECO:0000256" key="14">
    <source>
        <dbReference type="ARBA" id="ARBA00023180"/>
    </source>
</evidence>
<evidence type="ECO:0000256" key="4">
    <source>
        <dbReference type="ARBA" id="ARBA00022670"/>
    </source>
</evidence>
<evidence type="ECO:0000256" key="12">
    <source>
        <dbReference type="ARBA" id="ARBA00023145"/>
    </source>
</evidence>
<evidence type="ECO:0000256" key="2">
    <source>
        <dbReference type="ARBA" id="ARBA00004370"/>
    </source>
</evidence>
<dbReference type="PANTHER" id="PTHR10942">
    <property type="entry name" value="LEISHMANOLYSIN-LIKE PEPTIDASE"/>
    <property type="match status" value="1"/>
</dbReference>
<keyword evidence="11 18" id="KW-0472">Membrane</keyword>
<dbReference type="Pfam" id="PF01457">
    <property type="entry name" value="Peptidase_M8"/>
    <property type="match status" value="1"/>
</dbReference>
<organism evidence="19">
    <name type="scientific">Trypanosoma rangeli</name>
    <dbReference type="NCBI Taxonomy" id="5698"/>
    <lineage>
        <taxon>Eukaryota</taxon>
        <taxon>Discoba</taxon>
        <taxon>Euglenozoa</taxon>
        <taxon>Kinetoplastea</taxon>
        <taxon>Metakinetoplastina</taxon>
        <taxon>Trypanosomatida</taxon>
        <taxon>Trypanosomatidae</taxon>
        <taxon>Trypanosoma</taxon>
        <taxon>Herpetosoma</taxon>
    </lineage>
</organism>
<comment type="subcellular location">
    <subcellularLocation>
        <location evidence="2">Membrane</location>
    </subcellularLocation>
</comment>
<dbReference type="Gene3D" id="3.90.132.10">
    <property type="entry name" value="Leishmanolysin , domain 2"/>
    <property type="match status" value="1"/>
</dbReference>
<name>M1FV55_TRYRA</name>
<evidence type="ECO:0000256" key="13">
    <source>
        <dbReference type="ARBA" id="ARBA00023157"/>
    </source>
</evidence>
<dbReference type="Gene3D" id="2.10.55.10">
    <property type="entry name" value="Leishmanolysin domain 3"/>
    <property type="match status" value="1"/>
</dbReference>
<keyword evidence="13" id="KW-1015">Disulfide bond</keyword>
<dbReference type="SUPFAM" id="SSF55486">
    <property type="entry name" value="Metalloproteases ('zincins'), catalytic domain"/>
    <property type="match status" value="1"/>
</dbReference>
<evidence type="ECO:0000256" key="17">
    <source>
        <dbReference type="RuleBase" id="RU366077"/>
    </source>
</evidence>
<dbReference type="PANTHER" id="PTHR10942:SF0">
    <property type="entry name" value="LEISHMANOLYSIN-LIKE PEPTIDASE"/>
    <property type="match status" value="1"/>
</dbReference>
<proteinExistence type="inferred from homology"/>
<evidence type="ECO:0000256" key="11">
    <source>
        <dbReference type="ARBA" id="ARBA00023136"/>
    </source>
</evidence>
<evidence type="ECO:0000256" key="3">
    <source>
        <dbReference type="ARBA" id="ARBA00005860"/>
    </source>
</evidence>
<keyword evidence="14" id="KW-0325">Glycoprotein</keyword>
<dbReference type="SMR" id="M1FV55"/>
<evidence type="ECO:0000313" key="19">
    <source>
        <dbReference type="EMBL" id="AFV13291.1"/>
    </source>
</evidence>
<keyword evidence="18" id="KW-1133">Transmembrane helix</keyword>
<dbReference type="FunFam" id="3.90.132.10:FF:000001">
    <property type="entry name" value="leishmanolysin-like peptidase isoform X2"/>
    <property type="match status" value="1"/>
</dbReference>
<feature type="transmembrane region" description="Helical" evidence="18">
    <location>
        <begin position="564"/>
        <end position="586"/>
    </location>
</feature>
<dbReference type="GO" id="GO:0016020">
    <property type="term" value="C:membrane"/>
    <property type="evidence" value="ECO:0007669"/>
    <property type="project" value="UniProtKB-SubCell"/>
</dbReference>
<protein>
    <recommendedName>
        <fullName evidence="17">Leishmanolysin-like peptidase</fullName>
        <ecNumber evidence="17">3.4.24.-</ecNumber>
    </recommendedName>
</protein>
<evidence type="ECO:0000256" key="5">
    <source>
        <dbReference type="ARBA" id="ARBA00022723"/>
    </source>
</evidence>
<dbReference type="GO" id="GO:0004222">
    <property type="term" value="F:metalloendopeptidase activity"/>
    <property type="evidence" value="ECO:0007669"/>
    <property type="project" value="UniProtKB-UniRule"/>
</dbReference>
<comment type="catalytic activity">
    <reaction evidence="1">
        <text>Preference for hydrophobic residues at P1 and P1' and basic residues at P2' and P3'. A model nonapeptide is cleaved at -Ala-Tyr-|-Leu-Lys-Lys-.</text>
        <dbReference type="EC" id="3.4.24.36"/>
    </reaction>
</comment>
<dbReference type="Gene3D" id="2.30.34.10">
    <property type="entry name" value="Leishmanolysin domain 4"/>
    <property type="match status" value="1"/>
</dbReference>
<feature type="binding site" evidence="16">
    <location>
        <position position="221"/>
    </location>
    <ligand>
        <name>Zn(2+)</name>
        <dbReference type="ChEBI" id="CHEBI:29105"/>
        <note>catalytic</note>
    </ligand>
</feature>
<dbReference type="GO" id="GO:0046872">
    <property type="term" value="F:metal ion binding"/>
    <property type="evidence" value="ECO:0007669"/>
    <property type="project" value="UniProtKB-KW"/>
</dbReference>
<keyword evidence="10 16" id="KW-0482">Metalloprotease</keyword>
<keyword evidence="7 17" id="KW-0378">Hydrolase</keyword>
<evidence type="ECO:0000256" key="7">
    <source>
        <dbReference type="ARBA" id="ARBA00022801"/>
    </source>
</evidence>
<keyword evidence="4 17" id="KW-0645">Protease</keyword>
<dbReference type="EMBL" id="JQ579649">
    <property type="protein sequence ID" value="AFV13291.1"/>
    <property type="molecule type" value="Genomic_DNA"/>
</dbReference>
<feature type="signal peptide" evidence="17">
    <location>
        <begin position="1"/>
        <end position="24"/>
    </location>
</feature>
<comment type="similarity">
    <text evidence="3 17">Belongs to the peptidase M8 family.</text>
</comment>
<dbReference type="InterPro" id="IPR001577">
    <property type="entry name" value="Peptidase_M8"/>
</dbReference>
<dbReference type="PRINTS" id="PR00782">
    <property type="entry name" value="LSHMANOLYSIN"/>
</dbReference>
<feature type="chain" id="PRO_5023963584" description="Leishmanolysin-like peptidase" evidence="17">
    <location>
        <begin position="25"/>
        <end position="588"/>
    </location>
</feature>
<dbReference type="GO" id="GO:0007155">
    <property type="term" value="P:cell adhesion"/>
    <property type="evidence" value="ECO:0007669"/>
    <property type="project" value="UniProtKB-KW"/>
</dbReference>
<evidence type="ECO:0000256" key="18">
    <source>
        <dbReference type="SAM" id="Phobius"/>
    </source>
</evidence>
<dbReference type="VEuPathDB" id="TriTrypDB:TRSC58_02824"/>
<keyword evidence="9" id="KW-0130">Cell adhesion</keyword>
<reference evidence="19" key="1">
    <citation type="submission" date="2012-01" db="EMBL/GenBank/DDBJ databases">
        <title>Gene identification and comparative molecular modeling of a Trypanosoma rangeli major surface protease.</title>
        <authorList>
            <person name="Calixto P.H.M."/>
            <person name="Ferreira K.A.M."/>
            <person name="Pedrosa A.L."/>
        </authorList>
    </citation>
    <scope>NUCLEOTIDE SEQUENCE</scope>
    <source>
        <strain evidence="19">P07</strain>
    </source>
</reference>
<evidence type="ECO:0000256" key="15">
    <source>
        <dbReference type="PIRSR" id="PIRSR601577-1"/>
    </source>
</evidence>
<feature type="binding site" evidence="16">
    <location>
        <position position="290"/>
    </location>
    <ligand>
        <name>Zn(2+)</name>
        <dbReference type="ChEBI" id="CHEBI:29105"/>
        <note>catalytic</note>
    </ligand>
</feature>
<dbReference type="Gene3D" id="3.10.170.20">
    <property type="match status" value="1"/>
</dbReference>
<sequence length="588" mass="64187">MLRLCRVATGLLLVLLCWVRCSLGYVEHRCTFDERMRKVAALPVLREVPRKGQGAMQAYTAGASSWEPIRIKVFTADLNNEFRYCTAAGDIRPDYEGGVALCKTAHILTPEKKALLVERLIPESIQLHATRLLVRPMDFIFVGRITFGACVFFTVPEEHSVERVLGADFILYVAAGPMADTNVAWGVPCSVTTDGRPVIGALNFGPQHISAGRGLARAAAHEIAHALGFSIYVFVGRHMVTAVRGVRGKPLAHVLSSRKTLQMTRKHFNCAAAPGMELEDEGGEGTAQSHWERRNAKDELMAGVSGIGYYSALTMAAFEDTGYYRANWGMEELMGWGSNSGCEFLEKKCVENSTTRYPDMFCTEVSTRLHCTSDHLALGVCSLVSFQQALAPQYRYFEHRALGASHRELTDYCPIIVSLKEGGCTSLFDTAAGSRVGPNSRCLKGNGLRIYAMEIGAVCVETSCESPGTVKIRYAGNDAWHLCPEGATLRPGLPFTGGEIVCPKYERVCTTLAGARNAFAHETYTAQAAGNFVAEAHFDNTLRPEEPPSHRPVAQRPEEKAVDVAVASALPWLPFFFFLLCAAAGIGV</sequence>
<dbReference type="AlphaFoldDB" id="M1FV55"/>
<evidence type="ECO:0000256" key="10">
    <source>
        <dbReference type="ARBA" id="ARBA00023049"/>
    </source>
</evidence>
<keyword evidence="8 16" id="KW-0862">Zinc</keyword>
<dbReference type="GO" id="GO:0006508">
    <property type="term" value="P:proteolysis"/>
    <property type="evidence" value="ECO:0007669"/>
    <property type="project" value="UniProtKB-KW"/>
</dbReference>
<evidence type="ECO:0000256" key="1">
    <source>
        <dbReference type="ARBA" id="ARBA00001249"/>
    </source>
</evidence>
<keyword evidence="12" id="KW-0865">Zymogen</keyword>
<evidence type="ECO:0000256" key="16">
    <source>
        <dbReference type="PIRSR" id="PIRSR601577-2"/>
    </source>
</evidence>
<keyword evidence="5 16" id="KW-0479">Metal-binding</keyword>
<keyword evidence="6 17" id="KW-0732">Signal</keyword>
<accession>M1FV55</accession>
<keyword evidence="18" id="KW-0812">Transmembrane</keyword>
<comment type="cofactor">
    <cofactor evidence="16 17">
        <name>Zn(2+)</name>
        <dbReference type="ChEBI" id="CHEBI:29105"/>
    </cofactor>
    <text evidence="16 17">Binds 1 zinc ion per subunit.</text>
</comment>
<feature type="binding site" evidence="16">
    <location>
        <position position="225"/>
    </location>
    <ligand>
        <name>Zn(2+)</name>
        <dbReference type="ChEBI" id="CHEBI:29105"/>
        <note>catalytic</note>
    </ligand>
</feature>
<evidence type="ECO:0000256" key="9">
    <source>
        <dbReference type="ARBA" id="ARBA00022889"/>
    </source>
</evidence>
<evidence type="ECO:0000256" key="8">
    <source>
        <dbReference type="ARBA" id="ARBA00022833"/>
    </source>
</evidence>